<evidence type="ECO:0000313" key="1">
    <source>
        <dbReference type="EMBL" id="RDX44605.1"/>
    </source>
</evidence>
<dbReference type="EMBL" id="KZ857448">
    <property type="protein sequence ID" value="RDX44605.1"/>
    <property type="molecule type" value="Genomic_DNA"/>
</dbReference>
<reference evidence="1 2" key="1">
    <citation type="journal article" date="2018" name="Biotechnol. Biofuels">
        <title>Integrative visual omics of the white-rot fungus Polyporus brumalis exposes the biotechnological potential of its oxidative enzymes for delignifying raw plant biomass.</title>
        <authorList>
            <person name="Miyauchi S."/>
            <person name="Rancon A."/>
            <person name="Drula E."/>
            <person name="Hage H."/>
            <person name="Chaduli D."/>
            <person name="Favel A."/>
            <person name="Grisel S."/>
            <person name="Henrissat B."/>
            <person name="Herpoel-Gimbert I."/>
            <person name="Ruiz-Duenas F.J."/>
            <person name="Chevret D."/>
            <person name="Hainaut M."/>
            <person name="Lin J."/>
            <person name="Wang M."/>
            <person name="Pangilinan J."/>
            <person name="Lipzen A."/>
            <person name="Lesage-Meessen L."/>
            <person name="Navarro D."/>
            <person name="Riley R."/>
            <person name="Grigoriev I.V."/>
            <person name="Zhou S."/>
            <person name="Raouche S."/>
            <person name="Rosso M.N."/>
        </authorList>
    </citation>
    <scope>NUCLEOTIDE SEQUENCE [LARGE SCALE GENOMIC DNA]</scope>
    <source>
        <strain evidence="1 2">BRFM 1820</strain>
    </source>
</reference>
<dbReference type="Proteomes" id="UP000256964">
    <property type="component" value="Unassembled WGS sequence"/>
</dbReference>
<dbReference type="OrthoDB" id="2725342at2759"/>
<accession>A0A371CWF6</accession>
<keyword evidence="2" id="KW-1185">Reference proteome</keyword>
<protein>
    <submittedName>
        <fullName evidence="1">Uncharacterized protein</fullName>
    </submittedName>
</protein>
<dbReference type="AlphaFoldDB" id="A0A371CWF6"/>
<gene>
    <name evidence="1" type="ORF">OH76DRAFT_1487036</name>
</gene>
<organism evidence="1 2">
    <name type="scientific">Lentinus brumalis</name>
    <dbReference type="NCBI Taxonomy" id="2498619"/>
    <lineage>
        <taxon>Eukaryota</taxon>
        <taxon>Fungi</taxon>
        <taxon>Dikarya</taxon>
        <taxon>Basidiomycota</taxon>
        <taxon>Agaricomycotina</taxon>
        <taxon>Agaricomycetes</taxon>
        <taxon>Polyporales</taxon>
        <taxon>Polyporaceae</taxon>
        <taxon>Lentinus</taxon>
    </lineage>
</organism>
<proteinExistence type="predicted"/>
<sequence>MASGSESHAERYPEDAYLFEIDDDPDPWVESGLPWTFTERAKRAQAAKWDRLYKLFHPRPVIGEEETGLRCFLNGPRLAYGWAFSRADLLKYAEFHKLKMPLQEYLSGKLGKTHVRYGALSETDAQDEELLFFLDKCAYLAVRTHLEQEAGVDLLHVRPFSKVHDVLFALYTNIEADERIDEIDAITGLDDATDLIQFAIRDADIQSELLWWYERSELRGVGLNYPC</sequence>
<name>A0A371CWF6_9APHY</name>
<evidence type="ECO:0000313" key="2">
    <source>
        <dbReference type="Proteomes" id="UP000256964"/>
    </source>
</evidence>